<sequence length="121" mass="13369">MVAFSPNALSAFLDNEDTSAIVMLNLIRFQADGGRERYHRYLRLATPILARFDAHIVFSGDGLPVLTAGQAQAWDAVTLVQYPGRSAFKQMIADVEYQQAFEVGRSAIAEIVLQPFHGITL</sequence>
<dbReference type="PANTHER" id="PTHR40257:SF1">
    <property type="entry name" value="DUF1330 DOMAIN-CONTAINING PROTEIN"/>
    <property type="match status" value="1"/>
</dbReference>
<dbReference type="InterPro" id="IPR011008">
    <property type="entry name" value="Dimeric_a/b-barrel"/>
</dbReference>
<dbReference type="PANTHER" id="PTHR40257">
    <property type="match status" value="1"/>
</dbReference>
<gene>
    <name evidence="2" type="ORF">XFF6991_180251</name>
</gene>
<evidence type="ECO:0000313" key="3">
    <source>
        <dbReference type="Proteomes" id="UP000234345"/>
    </source>
</evidence>
<organism evidence="2 3">
    <name type="scientific">Xanthomonas campestris pv. phaseoli</name>
    <dbReference type="NCBI Taxonomy" id="317013"/>
    <lineage>
        <taxon>Bacteria</taxon>
        <taxon>Pseudomonadati</taxon>
        <taxon>Pseudomonadota</taxon>
        <taxon>Gammaproteobacteria</taxon>
        <taxon>Lysobacterales</taxon>
        <taxon>Lysobacteraceae</taxon>
        <taxon>Xanthomonas</taxon>
    </lineage>
</organism>
<dbReference type="Pfam" id="PF07045">
    <property type="entry name" value="DUF1330"/>
    <property type="match status" value="1"/>
</dbReference>
<accession>A0A7Z7IZ29</accession>
<evidence type="ECO:0000259" key="1">
    <source>
        <dbReference type="Pfam" id="PF07045"/>
    </source>
</evidence>
<proteinExistence type="predicted"/>
<dbReference type="EMBL" id="OCZC01000046">
    <property type="protein sequence ID" value="SOO23140.1"/>
    <property type="molecule type" value="Genomic_DNA"/>
</dbReference>
<dbReference type="RefSeq" id="WP_099802635.1">
    <property type="nucleotide sequence ID" value="NZ_OCZC01000046.1"/>
</dbReference>
<dbReference type="Gene3D" id="3.30.70.100">
    <property type="match status" value="1"/>
</dbReference>
<evidence type="ECO:0000313" key="2">
    <source>
        <dbReference type="EMBL" id="SOO23140.1"/>
    </source>
</evidence>
<reference evidence="2 3" key="1">
    <citation type="submission" date="2017-10" db="EMBL/GenBank/DDBJ databases">
        <authorList>
            <person name="Regsiter A."/>
            <person name="William W."/>
        </authorList>
    </citation>
    <scope>NUCLEOTIDE SEQUENCE [LARGE SCALE GENOMIC DNA]</scope>
    <source>
        <strain evidence="2 3">CFBP6991</strain>
    </source>
</reference>
<name>A0A7Z7IZ29_XANCH</name>
<dbReference type="Proteomes" id="UP000234345">
    <property type="component" value="Unassembled WGS sequence"/>
</dbReference>
<protein>
    <recommendedName>
        <fullName evidence="1">DUF1330 domain-containing protein</fullName>
    </recommendedName>
</protein>
<feature type="domain" description="DUF1330" evidence="1">
    <location>
        <begin position="35"/>
        <end position="107"/>
    </location>
</feature>
<dbReference type="InterPro" id="IPR010753">
    <property type="entry name" value="DUF1330"/>
</dbReference>
<comment type="caution">
    <text evidence="2">The sequence shown here is derived from an EMBL/GenBank/DDBJ whole genome shotgun (WGS) entry which is preliminary data.</text>
</comment>
<dbReference type="SUPFAM" id="SSF54909">
    <property type="entry name" value="Dimeric alpha+beta barrel"/>
    <property type="match status" value="1"/>
</dbReference>
<dbReference type="AlphaFoldDB" id="A0A7Z7IZ29"/>